<comment type="caution">
    <text evidence="1">The sequence shown here is derived from an EMBL/GenBank/DDBJ whole genome shotgun (WGS) entry which is preliminary data.</text>
</comment>
<gene>
    <name evidence="1" type="ORF">EYF80_021963</name>
</gene>
<evidence type="ECO:0000313" key="1">
    <source>
        <dbReference type="EMBL" id="TNN67809.1"/>
    </source>
</evidence>
<dbReference type="EMBL" id="SRLO01000198">
    <property type="protein sequence ID" value="TNN67809.1"/>
    <property type="molecule type" value="Genomic_DNA"/>
</dbReference>
<evidence type="ECO:0000313" key="2">
    <source>
        <dbReference type="Proteomes" id="UP000314294"/>
    </source>
</evidence>
<sequence>MWTDILKQNTCEHVEVCELSSSPAEINAADVTLSLLSCDLGSPGEQSSPCLDFLWQLLPVSSLVVNTKQRGFYLTRQILYEL</sequence>
<organism evidence="1 2">
    <name type="scientific">Liparis tanakae</name>
    <name type="common">Tanaka's snailfish</name>
    <dbReference type="NCBI Taxonomy" id="230148"/>
    <lineage>
        <taxon>Eukaryota</taxon>
        <taxon>Metazoa</taxon>
        <taxon>Chordata</taxon>
        <taxon>Craniata</taxon>
        <taxon>Vertebrata</taxon>
        <taxon>Euteleostomi</taxon>
        <taxon>Actinopterygii</taxon>
        <taxon>Neopterygii</taxon>
        <taxon>Teleostei</taxon>
        <taxon>Neoteleostei</taxon>
        <taxon>Acanthomorphata</taxon>
        <taxon>Eupercaria</taxon>
        <taxon>Perciformes</taxon>
        <taxon>Cottioidei</taxon>
        <taxon>Cottales</taxon>
        <taxon>Liparidae</taxon>
        <taxon>Liparis</taxon>
    </lineage>
</organism>
<name>A0A4Z2HPP3_9TELE</name>
<proteinExistence type="predicted"/>
<protein>
    <submittedName>
        <fullName evidence="1">Uncharacterized protein</fullName>
    </submittedName>
</protein>
<dbReference type="Proteomes" id="UP000314294">
    <property type="component" value="Unassembled WGS sequence"/>
</dbReference>
<keyword evidence="2" id="KW-1185">Reference proteome</keyword>
<reference evidence="1 2" key="1">
    <citation type="submission" date="2019-03" db="EMBL/GenBank/DDBJ databases">
        <title>First draft genome of Liparis tanakae, snailfish: a comprehensive survey of snailfish specific genes.</title>
        <authorList>
            <person name="Kim W."/>
            <person name="Song I."/>
            <person name="Jeong J.-H."/>
            <person name="Kim D."/>
            <person name="Kim S."/>
            <person name="Ryu S."/>
            <person name="Song J.Y."/>
            <person name="Lee S.K."/>
        </authorList>
    </citation>
    <scope>NUCLEOTIDE SEQUENCE [LARGE SCALE GENOMIC DNA]</scope>
    <source>
        <tissue evidence="1">Muscle</tissue>
    </source>
</reference>
<dbReference type="AlphaFoldDB" id="A0A4Z2HPP3"/>
<accession>A0A4Z2HPP3</accession>